<evidence type="ECO:0000313" key="3">
    <source>
        <dbReference type="EMBL" id="TYJ57862.1"/>
    </source>
</evidence>
<feature type="transmembrane region" description="Helical" evidence="2">
    <location>
        <begin position="37"/>
        <end position="59"/>
    </location>
</feature>
<sequence length="219" mass="23549">MSSRILQHATLSIKTFENIHQPLCDFSQHRISLKMDLWSVIVDVSFLLLTLLLLPSISWSAQPQLNIVPPEDGMASPPPPTTPLSPVTPISAVSSHLSVPSFGGVPSITLTPSELSSTHKRSRRGSFGSLSKRFGHKRKTVSFSLSSIDDVLPPQASPMKGRPPTPFVKGPRSPSPSPHAGESQSTFTLGVTGELPDAAMTHRKDVADSMGVKQGWLMA</sequence>
<name>A0A5D3B4A8_9TREE</name>
<evidence type="ECO:0000313" key="4">
    <source>
        <dbReference type="Proteomes" id="UP000322245"/>
    </source>
</evidence>
<keyword evidence="2" id="KW-1133">Transmembrane helix</keyword>
<evidence type="ECO:0000256" key="1">
    <source>
        <dbReference type="SAM" id="MobiDB-lite"/>
    </source>
</evidence>
<protein>
    <submittedName>
        <fullName evidence="3">Uncharacterized protein</fullName>
    </submittedName>
</protein>
<dbReference type="EMBL" id="NIDF01000009">
    <property type="protein sequence ID" value="TYJ57862.1"/>
    <property type="molecule type" value="Genomic_DNA"/>
</dbReference>
<accession>A0A5D3B4A8</accession>
<evidence type="ECO:0000256" key="2">
    <source>
        <dbReference type="SAM" id="Phobius"/>
    </source>
</evidence>
<gene>
    <name evidence="3" type="ORF">B9479_001472</name>
</gene>
<proteinExistence type="predicted"/>
<keyword evidence="2" id="KW-0812">Transmembrane</keyword>
<dbReference type="AlphaFoldDB" id="A0A5D3B4A8"/>
<keyword evidence="2" id="KW-0472">Membrane</keyword>
<keyword evidence="4" id="KW-1185">Reference proteome</keyword>
<reference evidence="3 4" key="1">
    <citation type="submission" date="2017-05" db="EMBL/GenBank/DDBJ databases">
        <title>The Genome Sequence of Tsuchiyaea wingfieldii DSM 27421.</title>
        <authorList>
            <person name="Cuomo C."/>
            <person name="Passer A."/>
            <person name="Billmyre B."/>
            <person name="Heitman J."/>
        </authorList>
    </citation>
    <scope>NUCLEOTIDE SEQUENCE [LARGE SCALE GENOMIC DNA]</scope>
    <source>
        <strain evidence="3 4">DSM 27421</strain>
    </source>
</reference>
<feature type="region of interest" description="Disordered" evidence="1">
    <location>
        <begin position="110"/>
        <end position="131"/>
    </location>
</feature>
<organism evidence="3 4">
    <name type="scientific">Cryptococcus floricola</name>
    <dbReference type="NCBI Taxonomy" id="2591691"/>
    <lineage>
        <taxon>Eukaryota</taxon>
        <taxon>Fungi</taxon>
        <taxon>Dikarya</taxon>
        <taxon>Basidiomycota</taxon>
        <taxon>Agaricomycotina</taxon>
        <taxon>Tremellomycetes</taxon>
        <taxon>Tremellales</taxon>
        <taxon>Cryptococcaceae</taxon>
        <taxon>Cryptococcus</taxon>
    </lineage>
</organism>
<dbReference type="Proteomes" id="UP000322245">
    <property type="component" value="Unassembled WGS sequence"/>
</dbReference>
<feature type="region of interest" description="Disordered" evidence="1">
    <location>
        <begin position="149"/>
        <end position="185"/>
    </location>
</feature>
<comment type="caution">
    <text evidence="3">The sequence shown here is derived from an EMBL/GenBank/DDBJ whole genome shotgun (WGS) entry which is preliminary data.</text>
</comment>